<proteinExistence type="evidence at transcript level"/>
<dbReference type="Gene3D" id="3.15.10.10">
    <property type="entry name" value="Bactericidal permeability-increasing protein, domain 1"/>
    <property type="match status" value="1"/>
</dbReference>
<accession>U5KJ82</accession>
<feature type="non-terminal residue" evidence="1">
    <location>
        <position position="81"/>
    </location>
</feature>
<feature type="non-terminal residue" evidence="1">
    <location>
        <position position="1"/>
    </location>
</feature>
<reference evidence="1" key="1">
    <citation type="submission" date="2012-10" db="EMBL/GenBank/DDBJ databases">
        <title>New pattern recognition receptors in annelids Eisenia andrei species.</title>
        <authorList>
            <person name="Skanta F."/>
            <person name="Dvorak J."/>
            <person name="Prochazkova P."/>
            <person name="Roubalova R."/>
            <person name="Bilej M."/>
        </authorList>
    </citation>
    <scope>NUCLEOTIDE SEQUENCE</scope>
</reference>
<dbReference type="AlphaFoldDB" id="U5KJ82"/>
<organism evidence="1">
    <name type="scientific">Eisenia andrei</name>
    <dbReference type="NCBI Taxonomy" id="168636"/>
    <lineage>
        <taxon>Eukaryota</taxon>
        <taxon>Metazoa</taxon>
        <taxon>Spiralia</taxon>
        <taxon>Lophotrochozoa</taxon>
        <taxon>Annelida</taxon>
        <taxon>Clitellata</taxon>
        <taxon>Oligochaeta</taxon>
        <taxon>Crassiclitellata</taxon>
        <taxon>Lumbricina</taxon>
        <taxon>Lumbricidae</taxon>
        <taxon>Lumbricinae</taxon>
        <taxon>Eisenia</taxon>
    </lineage>
</organism>
<evidence type="ECO:0000313" key="1">
    <source>
        <dbReference type="EMBL" id="AGS14314.1"/>
    </source>
</evidence>
<sequence length="81" mass="9383">NSGVGVNWSLRNADISIGGDWRYRTKKLFIRISDHGKLHDVSVRRLYRYSGIPRTSRQRSSDHQHARVFVLDWSSTGDFHG</sequence>
<name>U5KJ82_9ANNE</name>
<dbReference type="EMBL" id="JX898684">
    <property type="protein sequence ID" value="AGS14314.1"/>
    <property type="molecule type" value="mRNA"/>
</dbReference>
<protein>
    <submittedName>
        <fullName evidence="1">Lipopolysacharide-binding protein</fullName>
    </submittedName>
</protein>